<feature type="region of interest" description="Disordered" evidence="1">
    <location>
        <begin position="198"/>
        <end position="224"/>
    </location>
</feature>
<reference evidence="2" key="1">
    <citation type="submission" date="2023-03" db="EMBL/GenBank/DDBJ databases">
        <title>Massive genome expansion in bonnet fungi (Mycena s.s.) driven by repeated elements and novel gene families across ecological guilds.</title>
        <authorList>
            <consortium name="Lawrence Berkeley National Laboratory"/>
            <person name="Harder C.B."/>
            <person name="Miyauchi S."/>
            <person name="Viragh M."/>
            <person name="Kuo A."/>
            <person name="Thoen E."/>
            <person name="Andreopoulos B."/>
            <person name="Lu D."/>
            <person name="Skrede I."/>
            <person name="Drula E."/>
            <person name="Henrissat B."/>
            <person name="Morin E."/>
            <person name="Kohler A."/>
            <person name="Barry K."/>
            <person name="LaButti K."/>
            <person name="Morin E."/>
            <person name="Salamov A."/>
            <person name="Lipzen A."/>
            <person name="Mereny Z."/>
            <person name="Hegedus B."/>
            <person name="Baldrian P."/>
            <person name="Stursova M."/>
            <person name="Weitz H."/>
            <person name="Taylor A."/>
            <person name="Grigoriev I.V."/>
            <person name="Nagy L.G."/>
            <person name="Martin F."/>
            <person name="Kauserud H."/>
        </authorList>
    </citation>
    <scope>NUCLEOTIDE SEQUENCE</scope>
    <source>
        <strain evidence="2">CBHHK188m</strain>
    </source>
</reference>
<comment type="caution">
    <text evidence="2">The sequence shown here is derived from an EMBL/GenBank/DDBJ whole genome shotgun (WGS) entry which is preliminary data.</text>
</comment>
<name>A0AAD7I752_9AGAR</name>
<gene>
    <name evidence="2" type="ORF">DFH07DRAFT_987310</name>
</gene>
<sequence>MPIRFSVSAAPHPASSRYSTPLKSLDTILSLKVHTHRPPNPPVEIPLHRPPIFPVDILLHLNRHPNLPVEILMHRLPKPLIEDTPHPSVSIPTSTLSLKVEHIESHTLQAVQLNIHTSCRPPAAGPNEDVPPAAPGGITSTAADRPARLPPRHNGPRPLTPHAALHARGLWNVGTMRTMGAWDKAVLRETLERVLLVEDEEEDPVKDEDENEPSERKGHGREGLTALELVSVEIAIRRLGKMKS</sequence>
<feature type="compositionally biased region" description="Acidic residues" evidence="1">
    <location>
        <begin position="198"/>
        <end position="212"/>
    </location>
</feature>
<feature type="compositionally biased region" description="Basic and acidic residues" evidence="1">
    <location>
        <begin position="213"/>
        <end position="222"/>
    </location>
</feature>
<evidence type="ECO:0000313" key="3">
    <source>
        <dbReference type="Proteomes" id="UP001215280"/>
    </source>
</evidence>
<protein>
    <submittedName>
        <fullName evidence="2">Uncharacterized protein</fullName>
    </submittedName>
</protein>
<feature type="region of interest" description="Disordered" evidence="1">
    <location>
        <begin position="119"/>
        <end position="162"/>
    </location>
</feature>
<dbReference type="Proteomes" id="UP001215280">
    <property type="component" value="Unassembled WGS sequence"/>
</dbReference>
<keyword evidence="3" id="KW-1185">Reference proteome</keyword>
<evidence type="ECO:0000256" key="1">
    <source>
        <dbReference type="SAM" id="MobiDB-lite"/>
    </source>
</evidence>
<accession>A0AAD7I752</accession>
<dbReference type="EMBL" id="JARJLG010000154">
    <property type="protein sequence ID" value="KAJ7735549.1"/>
    <property type="molecule type" value="Genomic_DNA"/>
</dbReference>
<organism evidence="2 3">
    <name type="scientific">Mycena maculata</name>
    <dbReference type="NCBI Taxonomy" id="230809"/>
    <lineage>
        <taxon>Eukaryota</taxon>
        <taxon>Fungi</taxon>
        <taxon>Dikarya</taxon>
        <taxon>Basidiomycota</taxon>
        <taxon>Agaricomycotina</taxon>
        <taxon>Agaricomycetes</taxon>
        <taxon>Agaricomycetidae</taxon>
        <taxon>Agaricales</taxon>
        <taxon>Marasmiineae</taxon>
        <taxon>Mycenaceae</taxon>
        <taxon>Mycena</taxon>
    </lineage>
</organism>
<proteinExistence type="predicted"/>
<dbReference type="AlphaFoldDB" id="A0AAD7I752"/>
<evidence type="ECO:0000313" key="2">
    <source>
        <dbReference type="EMBL" id="KAJ7735549.1"/>
    </source>
</evidence>